<dbReference type="OrthoDB" id="497541at2759"/>
<dbReference type="Proteomes" id="UP000663881">
    <property type="component" value="Unassembled WGS sequence"/>
</dbReference>
<organism evidence="2 4">
    <name type="scientific">Adineta steineri</name>
    <dbReference type="NCBI Taxonomy" id="433720"/>
    <lineage>
        <taxon>Eukaryota</taxon>
        <taxon>Metazoa</taxon>
        <taxon>Spiralia</taxon>
        <taxon>Gnathifera</taxon>
        <taxon>Rotifera</taxon>
        <taxon>Eurotatoria</taxon>
        <taxon>Bdelloidea</taxon>
        <taxon>Adinetida</taxon>
        <taxon>Adinetidae</taxon>
        <taxon>Adineta</taxon>
    </lineage>
</organism>
<reference evidence="2" key="1">
    <citation type="submission" date="2021-02" db="EMBL/GenBank/DDBJ databases">
        <authorList>
            <person name="Nowell W R."/>
        </authorList>
    </citation>
    <scope>NUCLEOTIDE SEQUENCE</scope>
</reference>
<dbReference type="InterPro" id="IPR021848">
    <property type="entry name" value="HODM_asu-like"/>
</dbReference>
<evidence type="ECO:0000313" key="2">
    <source>
        <dbReference type="EMBL" id="CAF0808353.1"/>
    </source>
</evidence>
<keyword evidence="1" id="KW-0472">Membrane</keyword>
<feature type="transmembrane region" description="Helical" evidence="1">
    <location>
        <begin position="6"/>
        <end position="22"/>
    </location>
</feature>
<keyword evidence="1" id="KW-1133">Transmembrane helix</keyword>
<evidence type="ECO:0000256" key="1">
    <source>
        <dbReference type="SAM" id="Phobius"/>
    </source>
</evidence>
<dbReference type="AlphaFoldDB" id="A0A813T8H3"/>
<dbReference type="Proteomes" id="UP000663891">
    <property type="component" value="Unassembled WGS sequence"/>
</dbReference>
<dbReference type="Pfam" id="PF11927">
    <property type="entry name" value="HODM_asu-like"/>
    <property type="match status" value="1"/>
</dbReference>
<comment type="caution">
    <text evidence="2">The sequence shown here is derived from an EMBL/GenBank/DDBJ whole genome shotgun (WGS) entry which is preliminary data.</text>
</comment>
<sequence>MFEYIFIFIIIIGSILYINRPQREKQFKSSKTGKKVFGKSSSVTFEAPRPIPYPDWSVETTHNQWNKYHTEKLERLSSERASRLCKILSKAEDAALETMELLSKYLIDRYPSLFEYQQNKEQIQIKTTGEIYPIKSSNPLKYAS</sequence>
<dbReference type="EMBL" id="CAJOAY010010189">
    <property type="protein sequence ID" value="CAF4217667.1"/>
    <property type="molecule type" value="Genomic_DNA"/>
</dbReference>
<dbReference type="EMBL" id="CAJNON010000024">
    <property type="protein sequence ID" value="CAF0808353.1"/>
    <property type="molecule type" value="Genomic_DNA"/>
</dbReference>
<name>A0A813T8H3_9BILA</name>
<accession>A0A813T8H3</accession>
<protein>
    <submittedName>
        <fullName evidence="2">Uncharacterized protein</fullName>
    </submittedName>
</protein>
<keyword evidence="1" id="KW-0812">Transmembrane</keyword>
<proteinExistence type="predicted"/>
<gene>
    <name evidence="3" type="ORF">OKA104_LOCUS41868</name>
    <name evidence="2" type="ORF">VCS650_LOCUS4406</name>
</gene>
<evidence type="ECO:0000313" key="4">
    <source>
        <dbReference type="Proteomes" id="UP000663891"/>
    </source>
</evidence>
<evidence type="ECO:0000313" key="3">
    <source>
        <dbReference type="EMBL" id="CAF4217667.1"/>
    </source>
</evidence>